<evidence type="ECO:0000256" key="3">
    <source>
        <dbReference type="ARBA" id="ARBA00022516"/>
    </source>
</evidence>
<evidence type="ECO:0000256" key="2">
    <source>
        <dbReference type="ARBA" id="ARBA00007742"/>
    </source>
</evidence>
<dbReference type="GO" id="GO:0042761">
    <property type="term" value="P:very long-chain fatty acid biosynthetic process"/>
    <property type="evidence" value="ECO:0007669"/>
    <property type="project" value="TreeGrafter"/>
</dbReference>
<reference evidence="12" key="1">
    <citation type="submission" date="2021-12" db="EMBL/GenBank/DDBJ databases">
        <authorList>
            <person name="King R."/>
        </authorList>
    </citation>
    <scope>NUCLEOTIDE SEQUENCE</scope>
</reference>
<dbReference type="PANTHER" id="PTHR10556:SF28">
    <property type="entry name" value="VERY-LONG-CHAIN ENOYL-COA REDUCTASE"/>
    <property type="match status" value="1"/>
</dbReference>
<organism evidence="12 13">
    <name type="scientific">Brassicogethes aeneus</name>
    <name type="common">Rape pollen beetle</name>
    <name type="synonym">Meligethes aeneus</name>
    <dbReference type="NCBI Taxonomy" id="1431903"/>
    <lineage>
        <taxon>Eukaryota</taxon>
        <taxon>Metazoa</taxon>
        <taxon>Ecdysozoa</taxon>
        <taxon>Arthropoda</taxon>
        <taxon>Hexapoda</taxon>
        <taxon>Insecta</taxon>
        <taxon>Pterygota</taxon>
        <taxon>Neoptera</taxon>
        <taxon>Endopterygota</taxon>
        <taxon>Coleoptera</taxon>
        <taxon>Polyphaga</taxon>
        <taxon>Cucujiformia</taxon>
        <taxon>Nitidulidae</taxon>
        <taxon>Meligethinae</taxon>
        <taxon>Brassicogethes</taxon>
    </lineage>
</organism>
<feature type="domain" description="Ubiquitin-like" evidence="11">
    <location>
        <begin position="2"/>
        <end position="73"/>
    </location>
</feature>
<evidence type="ECO:0000256" key="4">
    <source>
        <dbReference type="ARBA" id="ARBA00022692"/>
    </source>
</evidence>
<evidence type="ECO:0000256" key="8">
    <source>
        <dbReference type="ARBA" id="ARBA00023098"/>
    </source>
</evidence>
<dbReference type="OrthoDB" id="540503at2759"/>
<evidence type="ECO:0000259" key="11">
    <source>
        <dbReference type="PROSITE" id="PS50053"/>
    </source>
</evidence>
<evidence type="ECO:0000256" key="6">
    <source>
        <dbReference type="ARBA" id="ARBA00022989"/>
    </source>
</evidence>
<dbReference type="GO" id="GO:0016627">
    <property type="term" value="F:oxidoreductase activity, acting on the CH-CH group of donors"/>
    <property type="evidence" value="ECO:0007669"/>
    <property type="project" value="InterPro"/>
</dbReference>
<sequence>MSQIEVYTTSNKKLGDISVTDSTTVKEIKTKIAGISKLTVYRQSLRAESKGKDLKDDLTAGSLNLKNTRKIFVKDLGPQIGWDTVFLLEYAGPLVLYGIVAYRPWLFYGTQEPNTGLSTTALIALGCWSVHYSKRILETIFVHRFSHGTMPLRNLFKNCSYYWGFAVYVAYHTNHPLFTPPPVLFQILGVVIFAISEMGNLSIHILLRNLRPPGTTVRKIPVPNGNPLTKLFDLVSCPNYTYEFGAWLGFTLLTSCVPAALFGIAGLFQMSIWALGKHRNYKKEFPNYPKSRKAILPFVL</sequence>
<keyword evidence="6 10" id="KW-1133">Transmembrane helix</keyword>
<dbReference type="SMART" id="SM00213">
    <property type="entry name" value="UBQ"/>
    <property type="match status" value="1"/>
</dbReference>
<name>A0A9P0FLE6_BRAAE</name>
<evidence type="ECO:0000256" key="9">
    <source>
        <dbReference type="ARBA" id="ARBA00023136"/>
    </source>
</evidence>
<feature type="transmembrane region" description="Helical" evidence="10">
    <location>
        <begin position="244"/>
        <end position="275"/>
    </location>
</feature>
<evidence type="ECO:0000256" key="7">
    <source>
        <dbReference type="ARBA" id="ARBA00023002"/>
    </source>
</evidence>
<proteinExistence type="inferred from homology"/>
<dbReference type="InterPro" id="IPR029071">
    <property type="entry name" value="Ubiquitin-like_domsf"/>
</dbReference>
<evidence type="ECO:0000256" key="1">
    <source>
        <dbReference type="ARBA" id="ARBA00004477"/>
    </source>
</evidence>
<dbReference type="PANTHER" id="PTHR10556">
    <property type="entry name" value="3-OXO-5-ALPHA-STEROID 4-DEHYDROGENASE"/>
    <property type="match status" value="1"/>
</dbReference>
<dbReference type="InterPro" id="IPR001104">
    <property type="entry name" value="3-oxo-5_a-steroid_4-DH_C"/>
</dbReference>
<evidence type="ECO:0000313" key="13">
    <source>
        <dbReference type="Proteomes" id="UP001154078"/>
    </source>
</evidence>
<dbReference type="EMBL" id="OV121139">
    <property type="protein sequence ID" value="CAH0562053.1"/>
    <property type="molecule type" value="Genomic_DNA"/>
</dbReference>
<comment type="similarity">
    <text evidence="2">Belongs to the steroid 5-alpha reductase family.</text>
</comment>
<dbReference type="InterPro" id="IPR000626">
    <property type="entry name" value="Ubiquitin-like_dom"/>
</dbReference>
<dbReference type="PROSITE" id="PS50244">
    <property type="entry name" value="S5A_REDUCTASE"/>
    <property type="match status" value="1"/>
</dbReference>
<keyword evidence="9 10" id="KW-0472">Membrane</keyword>
<dbReference type="Pfam" id="PF02544">
    <property type="entry name" value="Steroid_dh"/>
    <property type="match status" value="1"/>
</dbReference>
<keyword evidence="3" id="KW-0444">Lipid biosynthesis</keyword>
<dbReference type="GO" id="GO:0005789">
    <property type="term" value="C:endoplasmic reticulum membrane"/>
    <property type="evidence" value="ECO:0007669"/>
    <property type="project" value="UniProtKB-SubCell"/>
</dbReference>
<evidence type="ECO:0000256" key="5">
    <source>
        <dbReference type="ARBA" id="ARBA00022857"/>
    </source>
</evidence>
<accession>A0A9P0FLE6</accession>
<dbReference type="InterPro" id="IPR039357">
    <property type="entry name" value="SRD5A/TECR"/>
</dbReference>
<dbReference type="SUPFAM" id="SSF54236">
    <property type="entry name" value="Ubiquitin-like"/>
    <property type="match status" value="1"/>
</dbReference>
<keyword evidence="13" id="KW-1185">Reference proteome</keyword>
<gene>
    <name evidence="12" type="ORF">MELIAE_LOCUS11290</name>
</gene>
<keyword evidence="8" id="KW-0443">Lipid metabolism</keyword>
<comment type="subcellular location">
    <subcellularLocation>
        <location evidence="1">Endoplasmic reticulum membrane</location>
        <topology evidence="1">Multi-pass membrane protein</topology>
    </subcellularLocation>
</comment>
<keyword evidence="5" id="KW-0521">NADP</keyword>
<dbReference type="PROSITE" id="PS50053">
    <property type="entry name" value="UBIQUITIN_2"/>
    <property type="match status" value="1"/>
</dbReference>
<feature type="transmembrane region" description="Helical" evidence="10">
    <location>
        <begin position="183"/>
        <end position="207"/>
    </location>
</feature>
<dbReference type="AlphaFoldDB" id="A0A9P0FLE6"/>
<evidence type="ECO:0000313" key="12">
    <source>
        <dbReference type="EMBL" id="CAH0562053.1"/>
    </source>
</evidence>
<evidence type="ECO:0000256" key="10">
    <source>
        <dbReference type="SAM" id="Phobius"/>
    </source>
</evidence>
<keyword evidence="7" id="KW-0560">Oxidoreductase</keyword>
<keyword evidence="4 10" id="KW-0812">Transmembrane</keyword>
<dbReference type="Proteomes" id="UP001154078">
    <property type="component" value="Chromosome 8"/>
</dbReference>
<dbReference type="Gene3D" id="3.10.20.90">
    <property type="entry name" value="Phosphatidylinositol 3-kinase Catalytic Subunit, Chain A, domain 1"/>
    <property type="match status" value="1"/>
</dbReference>
<protein>
    <recommendedName>
        <fullName evidence="11">Ubiquitin-like domain-containing protein</fullName>
    </recommendedName>
</protein>